<protein>
    <recommendedName>
        <fullName evidence="3">F-box domain-containing protein</fullName>
    </recommendedName>
</protein>
<dbReference type="AlphaFoldDB" id="A0A165DKG6"/>
<dbReference type="Proteomes" id="UP000076871">
    <property type="component" value="Unassembled WGS sequence"/>
</dbReference>
<name>A0A165DKG6_9APHY</name>
<dbReference type="Gene3D" id="3.80.10.10">
    <property type="entry name" value="Ribonuclease Inhibitor"/>
    <property type="match status" value="1"/>
</dbReference>
<keyword evidence="2" id="KW-1185">Reference proteome</keyword>
<evidence type="ECO:0000313" key="1">
    <source>
        <dbReference type="EMBL" id="KZT05079.1"/>
    </source>
</evidence>
<evidence type="ECO:0000313" key="2">
    <source>
        <dbReference type="Proteomes" id="UP000076871"/>
    </source>
</evidence>
<evidence type="ECO:0008006" key="3">
    <source>
        <dbReference type="Google" id="ProtNLM"/>
    </source>
</evidence>
<organism evidence="1 2">
    <name type="scientific">Laetiporus sulphureus 93-53</name>
    <dbReference type="NCBI Taxonomy" id="1314785"/>
    <lineage>
        <taxon>Eukaryota</taxon>
        <taxon>Fungi</taxon>
        <taxon>Dikarya</taxon>
        <taxon>Basidiomycota</taxon>
        <taxon>Agaricomycotina</taxon>
        <taxon>Agaricomycetes</taxon>
        <taxon>Polyporales</taxon>
        <taxon>Laetiporus</taxon>
    </lineage>
</organism>
<reference evidence="1 2" key="1">
    <citation type="journal article" date="2016" name="Mol. Biol. Evol.">
        <title>Comparative Genomics of Early-Diverging Mushroom-Forming Fungi Provides Insights into the Origins of Lignocellulose Decay Capabilities.</title>
        <authorList>
            <person name="Nagy L.G."/>
            <person name="Riley R."/>
            <person name="Tritt A."/>
            <person name="Adam C."/>
            <person name="Daum C."/>
            <person name="Floudas D."/>
            <person name="Sun H."/>
            <person name="Yadav J.S."/>
            <person name="Pangilinan J."/>
            <person name="Larsson K.H."/>
            <person name="Matsuura K."/>
            <person name="Barry K."/>
            <person name="Labutti K."/>
            <person name="Kuo R."/>
            <person name="Ohm R.A."/>
            <person name="Bhattacharya S.S."/>
            <person name="Shirouzu T."/>
            <person name="Yoshinaga Y."/>
            <person name="Martin F.M."/>
            <person name="Grigoriev I.V."/>
            <person name="Hibbett D.S."/>
        </authorList>
    </citation>
    <scope>NUCLEOTIDE SEQUENCE [LARGE SCALE GENOMIC DNA]</scope>
    <source>
        <strain evidence="1 2">93-53</strain>
    </source>
</reference>
<sequence length="534" mass="60899">MVATGCHPALQNPDVVWRILQQLSLSLLDDRCSYDGTRKMHIGLFACARVCRMFLEPALDFLWWKLRDTIPALRLLPSIRVDVDTGKQARFSTSPSVKCYMTGMPSDQEWIHFQEYARRVRVIDKCCAYFGLPAILSQLSDRNDGRPLFPLLQQTSWYYSLTEDNSSIATLVPPTLRHLSIDLKPGYNEYYIYGMAERASHACKIILQAVPDLRVLRLYTSCNGLMLPVRLCRNLQKFDASHFKLTLDPKFWHDLSQLKLLSEVKGGFRVPHNIPNHGFVALQSLSLDYVEAKYANRLLKVVPPQQLRDITFTLVQPTPDQLLETMTLISSRSSMSLQTFDAVIHSDSDRPVDISVMSIIEPLLSIRGLQKMSLRMSGRDTAFMLSDKDVVRLAISWPELRELNLDLLCIMTEPTLQSLTTLASYCAHLQTLHLPIFRISVDDIPMEATLPHSLQQLSFDRPIEVSGENAFVARFIDTLFPHLCVQKMLRMSRGRLCDWQKILFLLQRYQIERNGGDHAAAVPEDEVQLSAAFA</sequence>
<gene>
    <name evidence="1" type="ORF">LAESUDRAFT_813706</name>
</gene>
<accession>A0A165DKG6</accession>
<dbReference type="SUPFAM" id="SSF52047">
    <property type="entry name" value="RNI-like"/>
    <property type="match status" value="1"/>
</dbReference>
<proteinExistence type="predicted"/>
<dbReference type="InParanoid" id="A0A165DKG6"/>
<dbReference type="InterPro" id="IPR032675">
    <property type="entry name" value="LRR_dom_sf"/>
</dbReference>
<dbReference type="RefSeq" id="XP_040762819.1">
    <property type="nucleotide sequence ID" value="XM_040914511.1"/>
</dbReference>
<dbReference type="EMBL" id="KV427632">
    <property type="protein sequence ID" value="KZT05079.1"/>
    <property type="molecule type" value="Genomic_DNA"/>
</dbReference>
<dbReference type="GeneID" id="63831538"/>
<dbReference type="OrthoDB" id="3222238at2759"/>